<keyword evidence="3 5" id="KW-0238">DNA-binding</keyword>
<evidence type="ECO:0000259" key="7">
    <source>
        <dbReference type="PROSITE" id="PS51900"/>
    </source>
</evidence>
<evidence type="ECO:0000256" key="1">
    <source>
        <dbReference type="ARBA" id="ARBA00008857"/>
    </source>
</evidence>
<dbReference type="Pfam" id="PF13495">
    <property type="entry name" value="Phage_int_SAM_4"/>
    <property type="match status" value="1"/>
</dbReference>
<dbReference type="InterPro" id="IPR013762">
    <property type="entry name" value="Integrase-like_cat_sf"/>
</dbReference>
<dbReference type="EMBL" id="CP126114">
    <property type="protein sequence ID" value="WHY88716.1"/>
    <property type="molecule type" value="Genomic_DNA"/>
</dbReference>
<reference evidence="8" key="1">
    <citation type="submission" date="2023-05" db="EMBL/GenBank/DDBJ databases">
        <title>Comparative genomics of Bacillaceae isolates and their secondary metabolite potential.</title>
        <authorList>
            <person name="Song L."/>
            <person name="Nielsen L.J."/>
            <person name="Mohite O."/>
            <person name="Xu X."/>
            <person name="Weber T."/>
            <person name="Kovacs A.T."/>
        </authorList>
    </citation>
    <scope>NUCLEOTIDE SEQUENCE</scope>
    <source>
        <strain evidence="8">XLM17</strain>
    </source>
</reference>
<keyword evidence="2" id="KW-0229">DNA integration</keyword>
<feature type="domain" description="Core-binding (CB)" evidence="7">
    <location>
        <begin position="1"/>
        <end position="87"/>
    </location>
</feature>
<dbReference type="InterPro" id="IPR044068">
    <property type="entry name" value="CB"/>
</dbReference>
<dbReference type="InterPro" id="IPR011010">
    <property type="entry name" value="DNA_brk_join_enz"/>
</dbReference>
<sequence>MQLNDLHKEFMFHIQVKGLTPRTIKSYKDNNKRFIAYLENEHEITELDEIKTLHIKQYGMQLKNKGRKETYINSIYKSIRSLFNYCIEEGYLLSKHNPCTGVKWLKEETPVIKAFTSEEIKAMVNAYKMPTYLEARNKLIIMVLADTGIRNLELCHLLKSNVGETTIKIMGKGKKERYLAISPALKKYLMKFDRIRDQYLKDDFRSNDNLFLSYTGKPLTVEAVERVVKIAGERAGITRDIRISPHTLRHTYAQLMLLNGIDVYSLSRLLGHEDISITKRYLQSLDDEKVIEKAIGISPLMNL</sequence>
<keyword evidence="9" id="KW-1185">Reference proteome</keyword>
<evidence type="ECO:0000256" key="3">
    <source>
        <dbReference type="ARBA" id="ARBA00023125"/>
    </source>
</evidence>
<comment type="similarity">
    <text evidence="1">Belongs to the 'phage' integrase family.</text>
</comment>
<dbReference type="Pfam" id="PF00589">
    <property type="entry name" value="Phage_integrase"/>
    <property type="match status" value="1"/>
</dbReference>
<dbReference type="SUPFAM" id="SSF56349">
    <property type="entry name" value="DNA breaking-rejoining enzymes"/>
    <property type="match status" value="1"/>
</dbReference>
<dbReference type="AlphaFoldDB" id="A0AA95MWK7"/>
<dbReference type="RefSeq" id="WP_066087057.1">
    <property type="nucleotide sequence ID" value="NZ_CP126114.1"/>
</dbReference>
<dbReference type="InterPro" id="IPR004107">
    <property type="entry name" value="Integrase_SAM-like_N"/>
</dbReference>
<dbReference type="GO" id="GO:0006310">
    <property type="term" value="P:DNA recombination"/>
    <property type="evidence" value="ECO:0007669"/>
    <property type="project" value="UniProtKB-KW"/>
</dbReference>
<dbReference type="InterPro" id="IPR010998">
    <property type="entry name" value="Integrase_recombinase_N"/>
</dbReference>
<gene>
    <name evidence="8" type="ORF">QNH39_13140</name>
</gene>
<keyword evidence="4" id="KW-0233">DNA recombination</keyword>
<dbReference type="PROSITE" id="PS51900">
    <property type="entry name" value="CB"/>
    <property type="match status" value="1"/>
</dbReference>
<proteinExistence type="inferred from homology"/>
<dbReference type="Proteomes" id="UP001178288">
    <property type="component" value="Chromosome"/>
</dbReference>
<dbReference type="PROSITE" id="PS51898">
    <property type="entry name" value="TYR_RECOMBINASE"/>
    <property type="match status" value="1"/>
</dbReference>
<evidence type="ECO:0000256" key="2">
    <source>
        <dbReference type="ARBA" id="ARBA00022908"/>
    </source>
</evidence>
<dbReference type="InterPro" id="IPR050090">
    <property type="entry name" value="Tyrosine_recombinase_XerCD"/>
</dbReference>
<name>A0AA95MWK7_9BACI</name>
<dbReference type="InterPro" id="IPR002104">
    <property type="entry name" value="Integrase_catalytic"/>
</dbReference>
<dbReference type="PANTHER" id="PTHR30349:SF41">
    <property type="entry name" value="INTEGRASE_RECOMBINASE PROTEIN MJ0367-RELATED"/>
    <property type="match status" value="1"/>
</dbReference>
<evidence type="ECO:0000256" key="4">
    <source>
        <dbReference type="ARBA" id="ARBA00023172"/>
    </source>
</evidence>
<protein>
    <submittedName>
        <fullName evidence="8">Tyrosine-type recombinase/integrase</fullName>
    </submittedName>
</protein>
<evidence type="ECO:0000313" key="8">
    <source>
        <dbReference type="EMBL" id="WHY88716.1"/>
    </source>
</evidence>
<organism evidence="8 9">
    <name type="scientific">Neobacillus novalis</name>
    <dbReference type="NCBI Taxonomy" id="220687"/>
    <lineage>
        <taxon>Bacteria</taxon>
        <taxon>Bacillati</taxon>
        <taxon>Bacillota</taxon>
        <taxon>Bacilli</taxon>
        <taxon>Bacillales</taxon>
        <taxon>Bacillaceae</taxon>
        <taxon>Neobacillus</taxon>
    </lineage>
</organism>
<evidence type="ECO:0000313" key="9">
    <source>
        <dbReference type="Proteomes" id="UP001178288"/>
    </source>
</evidence>
<evidence type="ECO:0000259" key="6">
    <source>
        <dbReference type="PROSITE" id="PS51898"/>
    </source>
</evidence>
<dbReference type="KEGG" id="nnv:QNH39_13140"/>
<dbReference type="Gene3D" id="1.10.150.130">
    <property type="match status" value="1"/>
</dbReference>
<dbReference type="GO" id="GO:0003677">
    <property type="term" value="F:DNA binding"/>
    <property type="evidence" value="ECO:0007669"/>
    <property type="project" value="UniProtKB-UniRule"/>
</dbReference>
<dbReference type="Gene3D" id="1.10.443.10">
    <property type="entry name" value="Intergrase catalytic core"/>
    <property type="match status" value="1"/>
</dbReference>
<accession>A0AA95MWK7</accession>
<evidence type="ECO:0000256" key="5">
    <source>
        <dbReference type="PROSITE-ProRule" id="PRU01248"/>
    </source>
</evidence>
<feature type="domain" description="Tyr recombinase" evidence="6">
    <location>
        <begin position="110"/>
        <end position="295"/>
    </location>
</feature>
<dbReference type="PANTHER" id="PTHR30349">
    <property type="entry name" value="PHAGE INTEGRASE-RELATED"/>
    <property type="match status" value="1"/>
</dbReference>
<dbReference type="GO" id="GO:0015074">
    <property type="term" value="P:DNA integration"/>
    <property type="evidence" value="ECO:0007669"/>
    <property type="project" value="UniProtKB-KW"/>
</dbReference>